<protein>
    <submittedName>
        <fullName evidence="3">Uncharacterized protein LOC136088425</fullName>
    </submittedName>
</protein>
<dbReference type="InterPro" id="IPR058520">
    <property type="entry name" value="DUF8207"/>
</dbReference>
<name>A0ABM4D1S8_HYDVU</name>
<evidence type="ECO:0000259" key="1">
    <source>
        <dbReference type="Pfam" id="PF26634"/>
    </source>
</evidence>
<dbReference type="Proteomes" id="UP001652625">
    <property type="component" value="Chromosome 12"/>
</dbReference>
<dbReference type="Pfam" id="PF26634">
    <property type="entry name" value="DUF8207"/>
    <property type="match status" value="1"/>
</dbReference>
<dbReference type="RefSeq" id="XP_065668207.1">
    <property type="nucleotide sequence ID" value="XM_065812135.1"/>
</dbReference>
<organism evidence="2 3">
    <name type="scientific">Hydra vulgaris</name>
    <name type="common">Hydra</name>
    <name type="synonym">Hydra attenuata</name>
    <dbReference type="NCBI Taxonomy" id="6087"/>
    <lineage>
        <taxon>Eukaryota</taxon>
        <taxon>Metazoa</taxon>
        <taxon>Cnidaria</taxon>
        <taxon>Hydrozoa</taxon>
        <taxon>Hydroidolina</taxon>
        <taxon>Anthoathecata</taxon>
        <taxon>Aplanulata</taxon>
        <taxon>Hydridae</taxon>
        <taxon>Hydra</taxon>
    </lineage>
</organism>
<proteinExistence type="predicted"/>
<feature type="domain" description="DUF8207" evidence="1">
    <location>
        <begin position="88"/>
        <end position="184"/>
    </location>
</feature>
<keyword evidence="2" id="KW-1185">Reference proteome</keyword>
<dbReference type="PANTHER" id="PTHR35374">
    <property type="entry name" value="CYCLIN-DEPENDENT KINASE 11A-LIKE"/>
    <property type="match status" value="1"/>
</dbReference>
<reference evidence="3" key="1">
    <citation type="submission" date="2025-08" db="UniProtKB">
        <authorList>
            <consortium name="RefSeq"/>
        </authorList>
    </citation>
    <scope>IDENTIFICATION</scope>
</reference>
<dbReference type="GeneID" id="136088425"/>
<evidence type="ECO:0000313" key="3">
    <source>
        <dbReference type="RefSeq" id="XP_065668207.1"/>
    </source>
</evidence>
<sequence>MGEANLQLDLTKLYKPLIDSQAGTKENISKLHNQANKFALTFSNAYPEIMAEHAYKELIPSYEETKALRLGKIATDYLRMYTNSKKSTDTAFGIHSKDDKLYIGKKLIIINDDDITNDSQIYCGTPGLWELITKFNPDKNLYTEDDLRNYKNVLIQTDAFTTKHPYKPRSSRSGKYRDIIAPIWRDIKKNEKRESKGTGLQAIILPSDPNALIEMLELRIAVWKAGNTGSRNEAVAICDELLRQGVINSESYISIQNYL</sequence>
<accession>A0ABM4D1S8</accession>
<gene>
    <name evidence="3" type="primary">LOC136088425</name>
</gene>
<evidence type="ECO:0000313" key="2">
    <source>
        <dbReference type="Proteomes" id="UP001652625"/>
    </source>
</evidence>
<dbReference type="PANTHER" id="PTHR35374:SF1">
    <property type="entry name" value="PROTEIN KINASE DOMAIN-CONTAINING PROTEIN"/>
    <property type="match status" value="1"/>
</dbReference>